<organism evidence="2 3">
    <name type="scientific">Shigella flexneri serotype 5a (strain M90T)</name>
    <dbReference type="NCBI Taxonomy" id="1086030"/>
    <lineage>
        <taxon>Bacteria</taxon>
        <taxon>Pseudomonadati</taxon>
        <taxon>Pseudomonadota</taxon>
        <taxon>Gammaproteobacteria</taxon>
        <taxon>Enterobacterales</taxon>
        <taxon>Enterobacteriaceae</taxon>
        <taxon>Shigella</taxon>
    </lineage>
</organism>
<dbReference type="AlphaFoldDB" id="A0A4P7TSW5"/>
<feature type="transmembrane region" description="Helical" evidence="1">
    <location>
        <begin position="28"/>
        <end position="52"/>
    </location>
</feature>
<reference evidence="3" key="1">
    <citation type="submission" date="2019-03" db="EMBL/GenBank/DDBJ databases">
        <title>Complete genome sequence and annotation of the laboratory reference strain Shigella flexneri 5a M90T and genome-wide transcription start site determination.</title>
        <authorList>
            <person name="Cervantes-Rivera R."/>
            <person name="Puhar A."/>
        </authorList>
    </citation>
    <scope>NUCLEOTIDE SEQUENCE [LARGE SCALE GENOMIC DNA]</scope>
    <source>
        <strain evidence="3">M90T / Serotype 5a</strain>
    </source>
</reference>
<proteinExistence type="predicted"/>
<gene>
    <name evidence="2" type="ORF">EKN05_019590</name>
</gene>
<dbReference type="Proteomes" id="UP000296678">
    <property type="component" value="Chromosome"/>
</dbReference>
<feature type="transmembrane region" description="Helical" evidence="1">
    <location>
        <begin position="64"/>
        <end position="84"/>
    </location>
</feature>
<protein>
    <recommendedName>
        <fullName evidence="4">ShiC</fullName>
    </recommendedName>
</protein>
<dbReference type="Gene3D" id="1.20.1720.10">
    <property type="entry name" value="Multidrug resistance protein D"/>
    <property type="match status" value="1"/>
</dbReference>
<keyword evidence="1" id="KW-0472">Membrane</keyword>
<keyword evidence="1" id="KW-1133">Transmembrane helix</keyword>
<keyword evidence="1" id="KW-0812">Transmembrane</keyword>
<evidence type="ECO:0000256" key="1">
    <source>
        <dbReference type="SAM" id="Phobius"/>
    </source>
</evidence>
<evidence type="ECO:0008006" key="4">
    <source>
        <dbReference type="Google" id="ProtNLM"/>
    </source>
</evidence>
<name>A0A4P7TSW5_SHIFM</name>
<evidence type="ECO:0000313" key="2">
    <source>
        <dbReference type="EMBL" id="QCC33451.1"/>
    </source>
</evidence>
<evidence type="ECO:0000313" key="3">
    <source>
        <dbReference type="Proteomes" id="UP000296678"/>
    </source>
</evidence>
<accession>A0A4P7TSW5</accession>
<dbReference type="EMBL" id="CP037923">
    <property type="protein sequence ID" value="QCC33451.1"/>
    <property type="molecule type" value="Genomic_DNA"/>
</dbReference>
<sequence length="172" mass="20743">MMLFSIIIMLLSPKITHANEKVICQNSASFVTKEFICGTILVSLILSSLFCYISISPSIFMHTYGLSTFSYSIIFSFSVLFFIIGNQLSKIEKLSNLWFLLPNSQFYRITNKWFKNRICRIYYRFYSNNKRWYNQFPVSNRKRQRCWSRNYFRSWFTNNFITVNSRNRHCRK</sequence>